<dbReference type="VEuPathDB" id="FungiDB:MYCFIDRAFT_172860"/>
<keyword evidence="1" id="KW-0472">Membrane</keyword>
<protein>
    <submittedName>
        <fullName evidence="2">Uncharacterized protein</fullName>
    </submittedName>
</protein>
<evidence type="ECO:0000313" key="2">
    <source>
        <dbReference type="EMBL" id="EME83783.1"/>
    </source>
</evidence>
<reference evidence="2 3" key="1">
    <citation type="journal article" date="2012" name="PLoS Pathog.">
        <title>Diverse lifestyles and strategies of plant pathogenesis encoded in the genomes of eighteen Dothideomycetes fungi.</title>
        <authorList>
            <person name="Ohm R.A."/>
            <person name="Feau N."/>
            <person name="Henrissat B."/>
            <person name="Schoch C.L."/>
            <person name="Horwitz B.A."/>
            <person name="Barry K.W."/>
            <person name="Condon B.J."/>
            <person name="Copeland A.C."/>
            <person name="Dhillon B."/>
            <person name="Glaser F."/>
            <person name="Hesse C.N."/>
            <person name="Kosti I."/>
            <person name="LaButti K."/>
            <person name="Lindquist E.A."/>
            <person name="Lucas S."/>
            <person name="Salamov A.A."/>
            <person name="Bradshaw R.E."/>
            <person name="Ciuffetti L."/>
            <person name="Hamelin R.C."/>
            <person name="Kema G.H.J."/>
            <person name="Lawrence C."/>
            <person name="Scott J.A."/>
            <person name="Spatafora J.W."/>
            <person name="Turgeon B.G."/>
            <person name="de Wit P.J.G.M."/>
            <person name="Zhong S."/>
            <person name="Goodwin S.B."/>
            <person name="Grigoriev I.V."/>
        </authorList>
    </citation>
    <scope>NUCLEOTIDE SEQUENCE [LARGE SCALE GENOMIC DNA]</scope>
    <source>
        <strain evidence="2 3">CIRAD86</strain>
    </source>
</reference>
<organism evidence="2 3">
    <name type="scientific">Pseudocercospora fijiensis (strain CIRAD86)</name>
    <name type="common">Black leaf streak disease fungus</name>
    <name type="synonym">Mycosphaerella fijiensis</name>
    <dbReference type="NCBI Taxonomy" id="383855"/>
    <lineage>
        <taxon>Eukaryota</taxon>
        <taxon>Fungi</taxon>
        <taxon>Dikarya</taxon>
        <taxon>Ascomycota</taxon>
        <taxon>Pezizomycotina</taxon>
        <taxon>Dothideomycetes</taxon>
        <taxon>Dothideomycetidae</taxon>
        <taxon>Mycosphaerellales</taxon>
        <taxon>Mycosphaerellaceae</taxon>
        <taxon>Pseudocercospora</taxon>
    </lineage>
</organism>
<evidence type="ECO:0000256" key="1">
    <source>
        <dbReference type="SAM" id="Phobius"/>
    </source>
</evidence>
<accession>M3B333</accession>
<dbReference type="EMBL" id="KB446557">
    <property type="protein sequence ID" value="EME83783.1"/>
    <property type="molecule type" value="Genomic_DNA"/>
</dbReference>
<dbReference type="AlphaFoldDB" id="M3B333"/>
<feature type="transmembrane region" description="Helical" evidence="1">
    <location>
        <begin position="38"/>
        <end position="59"/>
    </location>
</feature>
<dbReference type="OrthoDB" id="10654460at2759"/>
<proteinExistence type="predicted"/>
<keyword evidence="1" id="KW-1133">Transmembrane helix</keyword>
<dbReference type="GeneID" id="19332877"/>
<evidence type="ECO:0000313" key="3">
    <source>
        <dbReference type="Proteomes" id="UP000016932"/>
    </source>
</evidence>
<dbReference type="Proteomes" id="UP000016932">
    <property type="component" value="Unassembled WGS sequence"/>
</dbReference>
<dbReference type="KEGG" id="pfj:MYCFIDRAFT_172860"/>
<dbReference type="RefSeq" id="XP_007924428.1">
    <property type="nucleotide sequence ID" value="XM_007926237.1"/>
</dbReference>
<keyword evidence="3" id="KW-1185">Reference proteome</keyword>
<gene>
    <name evidence="2" type="ORF">MYCFIDRAFT_172860</name>
</gene>
<name>M3B333_PSEFD</name>
<sequence>MRIDDSQLSIPNDGGLSKAAWQEILIELYRARRSGKGVFFRHMAAEAVAVALTAVAFLFRAHLGGRDIFASKQPSSGKILALGMKHGHSSKLKFANLTSQLASTDKPIPFPQHRLSFIGASTISALAEAESGFFRSKANGVGAIEVSRPEESDKQSRISGMTTWAECEQCSCAQGGGAHVV</sequence>
<dbReference type="HOGENOM" id="CLU_1489627_0_0_1"/>
<keyword evidence="1" id="KW-0812">Transmembrane</keyword>